<dbReference type="Proteomes" id="UP000199584">
    <property type="component" value="Unassembled WGS sequence"/>
</dbReference>
<dbReference type="EMBL" id="FOYM01000019">
    <property type="protein sequence ID" value="SFR09763.1"/>
    <property type="molecule type" value="Genomic_DNA"/>
</dbReference>
<evidence type="ECO:0008006" key="3">
    <source>
        <dbReference type="Google" id="ProtNLM"/>
    </source>
</evidence>
<gene>
    <name evidence="1" type="ORF">SAMN05660706_11953</name>
</gene>
<name>A0A1I6DWC8_9FIRM</name>
<proteinExistence type="predicted"/>
<accession>A0A1I6DWC8</accession>
<evidence type="ECO:0000313" key="2">
    <source>
        <dbReference type="Proteomes" id="UP000199584"/>
    </source>
</evidence>
<dbReference type="STRING" id="39060.SAMN05660706_11953"/>
<keyword evidence="2" id="KW-1185">Reference proteome</keyword>
<evidence type="ECO:0000313" key="1">
    <source>
        <dbReference type="EMBL" id="SFR09763.1"/>
    </source>
</evidence>
<reference evidence="2" key="1">
    <citation type="submission" date="2016-10" db="EMBL/GenBank/DDBJ databases">
        <authorList>
            <person name="Varghese N."/>
            <person name="Submissions S."/>
        </authorList>
    </citation>
    <scope>NUCLEOTIDE SEQUENCE [LARGE SCALE GENOMIC DNA]</scope>
    <source>
        <strain evidence="2">DSM 3669</strain>
    </source>
</reference>
<organism evidence="1 2">
    <name type="scientific">Desulfoscipio geothermicus DSM 3669</name>
    <dbReference type="NCBI Taxonomy" id="1121426"/>
    <lineage>
        <taxon>Bacteria</taxon>
        <taxon>Bacillati</taxon>
        <taxon>Bacillota</taxon>
        <taxon>Clostridia</taxon>
        <taxon>Eubacteriales</taxon>
        <taxon>Desulfallaceae</taxon>
        <taxon>Desulfoscipio</taxon>
    </lineage>
</organism>
<sequence length="65" mass="7147">MSGCGSCSACGIGDKAREYKNDFGESAVRCPVCEREVTFDKLPENRKVKCAYCETVIEVIPLLLN</sequence>
<dbReference type="RefSeq" id="WP_092484519.1">
    <property type="nucleotide sequence ID" value="NZ_FOYM01000019.1"/>
</dbReference>
<protein>
    <recommendedName>
        <fullName evidence="3">MJ0042 family finger-like domain-containing protein</fullName>
    </recommendedName>
</protein>
<dbReference type="OrthoDB" id="1809496at2"/>
<dbReference type="AlphaFoldDB" id="A0A1I6DWC8"/>